<evidence type="ECO:0000256" key="6">
    <source>
        <dbReference type="ARBA" id="ARBA00026072"/>
    </source>
</evidence>
<comment type="similarity">
    <text evidence="2 7">Belongs to the flagella basal body rod proteins family.</text>
</comment>
<comment type="subcellular location">
    <subcellularLocation>
        <location evidence="1 7">Bacterial flagellum basal body</location>
    </subcellularLocation>
</comment>
<dbReference type="PANTHER" id="PTHR30435">
    <property type="entry name" value="FLAGELLAR PROTEIN"/>
    <property type="match status" value="1"/>
</dbReference>
<evidence type="ECO:0000256" key="5">
    <source>
        <dbReference type="ARBA" id="ARBA00024934"/>
    </source>
</evidence>
<evidence type="ECO:0000256" key="4">
    <source>
        <dbReference type="ARBA" id="ARBA00023143"/>
    </source>
</evidence>
<gene>
    <name evidence="9" type="primary">flgB</name>
    <name evidence="9" type="ORF">D2V17_17555</name>
</gene>
<dbReference type="InterPro" id="IPR006300">
    <property type="entry name" value="FlgB"/>
</dbReference>
<dbReference type="Proteomes" id="UP000265366">
    <property type="component" value="Unassembled WGS sequence"/>
</dbReference>
<dbReference type="EMBL" id="QXFM01000138">
    <property type="protein sequence ID" value="RIV81352.1"/>
    <property type="molecule type" value="Genomic_DNA"/>
</dbReference>
<keyword evidence="10" id="KW-1185">Reference proteome</keyword>
<dbReference type="Pfam" id="PF00460">
    <property type="entry name" value="Flg_bb_rod"/>
    <property type="match status" value="1"/>
</dbReference>
<evidence type="ECO:0000256" key="7">
    <source>
        <dbReference type="PIRNR" id="PIRNR002889"/>
    </source>
</evidence>
<keyword evidence="4 7" id="KW-0975">Bacterial flagellum</keyword>
<name>A0A3A1P1K2_9SPHN</name>
<dbReference type="GO" id="GO:0030694">
    <property type="term" value="C:bacterial-type flagellum basal body, rod"/>
    <property type="evidence" value="ECO:0007669"/>
    <property type="project" value="InterPro"/>
</dbReference>
<comment type="function">
    <text evidence="5 7">Structural component of flagellum, the bacterial motility apparatus. Part of the rod structure of flagellar basal body.</text>
</comment>
<keyword evidence="9" id="KW-0969">Cilium</keyword>
<accession>A0A3A1P1K2</accession>
<evidence type="ECO:0000256" key="3">
    <source>
        <dbReference type="ARBA" id="ARBA00014376"/>
    </source>
</evidence>
<dbReference type="InterPro" id="IPR019776">
    <property type="entry name" value="Flagellar_basal_body_rod_CS"/>
</dbReference>
<keyword evidence="9" id="KW-0282">Flagellum</keyword>
<evidence type="ECO:0000259" key="8">
    <source>
        <dbReference type="Pfam" id="PF00460"/>
    </source>
</evidence>
<dbReference type="RefSeq" id="WP_119594356.1">
    <property type="nucleotide sequence ID" value="NZ_QXFM01000138.1"/>
</dbReference>
<organism evidence="9 10">
    <name type="scientific">Aurantiacibacter xanthus</name>
    <dbReference type="NCBI Taxonomy" id="1784712"/>
    <lineage>
        <taxon>Bacteria</taxon>
        <taxon>Pseudomonadati</taxon>
        <taxon>Pseudomonadota</taxon>
        <taxon>Alphaproteobacteria</taxon>
        <taxon>Sphingomonadales</taxon>
        <taxon>Erythrobacteraceae</taxon>
        <taxon>Aurantiacibacter</taxon>
    </lineage>
</organism>
<reference evidence="9 10" key="1">
    <citation type="submission" date="2018-08" db="EMBL/GenBank/DDBJ databases">
        <title>Erythrobacter zhengii sp.nov., a bacterium isolated from deep-sea sediment.</title>
        <authorList>
            <person name="Fang C."/>
            <person name="Wu Y.-H."/>
            <person name="Sun C."/>
            <person name="Wang H."/>
            <person name="Cheng H."/>
            <person name="Meng F.-X."/>
            <person name="Wang C.-S."/>
            <person name="Xu X.-W."/>
        </authorList>
    </citation>
    <scope>NUCLEOTIDE SEQUENCE [LARGE SCALE GENOMIC DNA]</scope>
    <source>
        <strain evidence="9 10">CCTCC AB 2015396</strain>
    </source>
</reference>
<keyword evidence="9" id="KW-0966">Cell projection</keyword>
<sequence>MSERLFGIHGTALQLRSQRMELLASNIANAATPGYKARDIDFRAALAASENGQSIDQAQAGAMRYRRPVIASLDGNTVEMGVEQTAFAENAVGYATTLELLRGRVDTVKRALRGE</sequence>
<dbReference type="InterPro" id="IPR001444">
    <property type="entry name" value="Flag_bb_rod_N"/>
</dbReference>
<dbReference type="AlphaFoldDB" id="A0A3A1P1K2"/>
<evidence type="ECO:0000313" key="10">
    <source>
        <dbReference type="Proteomes" id="UP000265366"/>
    </source>
</evidence>
<dbReference type="OrthoDB" id="9788334at2"/>
<evidence type="ECO:0000256" key="1">
    <source>
        <dbReference type="ARBA" id="ARBA00004117"/>
    </source>
</evidence>
<dbReference type="NCBIfam" id="TIGR01396">
    <property type="entry name" value="FlgB"/>
    <property type="match status" value="1"/>
</dbReference>
<evidence type="ECO:0000256" key="2">
    <source>
        <dbReference type="ARBA" id="ARBA00009677"/>
    </source>
</evidence>
<comment type="subunit">
    <text evidence="6">The basal body constitutes a major portion of the flagellar organelle and consists of a number of rings mounted on a central rod. In Gram-negative bacteria, at least four rings, L, P, S and M are present, whereas Gram-positive bacteria lack the L and P rings. The rod consists of about 26 subunits of FlgG in the distal portion, and FlgB, FlgC and FlgF build up the proximal portion of the rod with about 6 subunits each. Rod assembly occurs by export via the flagellum-specific pathway of its constituent proteins and by their incorporation into the rod structure in the probable order of FlgB, FlgC, FlgF and FlgG. Another protein, FliE, also assembles onto the stable rod structure.</text>
</comment>
<evidence type="ECO:0000313" key="9">
    <source>
        <dbReference type="EMBL" id="RIV81352.1"/>
    </source>
</evidence>
<comment type="caution">
    <text evidence="9">The sequence shown here is derived from an EMBL/GenBank/DDBJ whole genome shotgun (WGS) entry which is preliminary data.</text>
</comment>
<dbReference type="GO" id="GO:0071978">
    <property type="term" value="P:bacterial-type flagellum-dependent swarming motility"/>
    <property type="evidence" value="ECO:0007669"/>
    <property type="project" value="TreeGrafter"/>
</dbReference>
<protein>
    <recommendedName>
        <fullName evidence="3 7">Flagellar basal body rod protein FlgB</fullName>
    </recommendedName>
</protein>
<proteinExistence type="inferred from homology"/>
<dbReference type="PROSITE" id="PS00588">
    <property type="entry name" value="FLAGELLA_BB_ROD"/>
    <property type="match status" value="1"/>
</dbReference>
<dbReference type="PIRSF" id="PIRSF002889">
    <property type="entry name" value="Rod_FlgB"/>
    <property type="match status" value="1"/>
</dbReference>
<dbReference type="PANTHER" id="PTHR30435:SF12">
    <property type="entry name" value="FLAGELLAR BASAL BODY ROD PROTEIN FLGB"/>
    <property type="match status" value="1"/>
</dbReference>
<feature type="domain" description="Flagellar basal body rod protein N-terminal" evidence="8">
    <location>
        <begin position="8"/>
        <end position="36"/>
    </location>
</feature>